<comment type="caution">
    <text evidence="1">The sequence shown here is derived from an EMBL/GenBank/DDBJ whole genome shotgun (WGS) entry which is preliminary data.</text>
</comment>
<organism evidence="1 2">
    <name type="scientific">Haematococcus lacustris</name>
    <name type="common">Green alga</name>
    <name type="synonym">Haematococcus pluvialis</name>
    <dbReference type="NCBI Taxonomy" id="44745"/>
    <lineage>
        <taxon>Eukaryota</taxon>
        <taxon>Viridiplantae</taxon>
        <taxon>Chlorophyta</taxon>
        <taxon>core chlorophytes</taxon>
        <taxon>Chlorophyceae</taxon>
        <taxon>CS clade</taxon>
        <taxon>Chlamydomonadales</taxon>
        <taxon>Haematococcaceae</taxon>
        <taxon>Haematococcus</taxon>
    </lineage>
</organism>
<evidence type="ECO:0000313" key="1">
    <source>
        <dbReference type="EMBL" id="GFH21875.1"/>
    </source>
</evidence>
<sequence>MAAMQAVQAFSSRLVEVSLWNTSSQVPAQYVDVLYAFGYYSCYTLSIDLTASGSQANHGPAAGQHAARWGWVAWYQEPWHNTDMQAPAALVCDRHAAQA</sequence>
<name>A0A699ZIS2_HAELA</name>
<proteinExistence type="predicted"/>
<gene>
    <name evidence="1" type="ORF">HaLaN_19252</name>
</gene>
<dbReference type="EMBL" id="BLLF01001922">
    <property type="protein sequence ID" value="GFH21875.1"/>
    <property type="molecule type" value="Genomic_DNA"/>
</dbReference>
<accession>A0A699ZIS2</accession>
<dbReference type="Proteomes" id="UP000485058">
    <property type="component" value="Unassembled WGS sequence"/>
</dbReference>
<keyword evidence="2" id="KW-1185">Reference proteome</keyword>
<dbReference type="AlphaFoldDB" id="A0A699ZIS2"/>
<evidence type="ECO:0000313" key="2">
    <source>
        <dbReference type="Proteomes" id="UP000485058"/>
    </source>
</evidence>
<reference evidence="1 2" key="1">
    <citation type="submission" date="2020-02" db="EMBL/GenBank/DDBJ databases">
        <title>Draft genome sequence of Haematococcus lacustris strain NIES-144.</title>
        <authorList>
            <person name="Morimoto D."/>
            <person name="Nakagawa S."/>
            <person name="Yoshida T."/>
            <person name="Sawayama S."/>
        </authorList>
    </citation>
    <scope>NUCLEOTIDE SEQUENCE [LARGE SCALE GENOMIC DNA]</scope>
    <source>
        <strain evidence="1 2">NIES-144</strain>
    </source>
</reference>
<protein>
    <submittedName>
        <fullName evidence="1">Uncharacterized protein</fullName>
    </submittedName>
</protein>